<keyword evidence="3" id="KW-1185">Reference proteome</keyword>
<evidence type="ECO:0000256" key="1">
    <source>
        <dbReference type="SAM" id="SignalP"/>
    </source>
</evidence>
<gene>
    <name evidence="2" type="ORF">OKIOD_LOCUS11660</name>
</gene>
<accession>A0ABN7SSE8</accession>
<protein>
    <submittedName>
        <fullName evidence="2">Oidioi.mRNA.OKI2018_I69.chr1.g2895.t1.cds</fullName>
    </submittedName>
</protein>
<evidence type="ECO:0000313" key="2">
    <source>
        <dbReference type="EMBL" id="CAG5106554.1"/>
    </source>
</evidence>
<keyword evidence="1" id="KW-0732">Signal</keyword>
<sequence>MNTLLIFFALFQFCAAAEDTRQYIEIEETWDGRRVLKRRVRQAEFDDEEGSGSPDIPPPVERLDVFVRVEMNTRIPFSQGLKNKESEEYLLKKAELLEELRIKLENVASIEAADLLFASIDVDFEETSGELRQSTSPSMKAIITIPFKVDSTEMLSDEMEQQLEDQLRETTITTLNDMVEDGLPEDRMKLFKFLSFFFAAVFAQSGEGSGSGDVDDIQSEIVTTVEMELQTEIDYDADLEDKESAAYATKKGLLYEELEPSFLEAAEVTDSELEPNSFDVTFAEVDSARRKRRQDEVRKMKGTVSQKFISKRTEAFTPALQDQVSEQVRAQTESTVQDYTDAPNTGSLLTAGQQITATETSTGYDLTEWNAGAQLKMCSTIFAALLALGLLN</sequence>
<feature type="signal peptide" evidence="1">
    <location>
        <begin position="1"/>
        <end position="16"/>
    </location>
</feature>
<evidence type="ECO:0000313" key="3">
    <source>
        <dbReference type="Proteomes" id="UP001158576"/>
    </source>
</evidence>
<organism evidence="2 3">
    <name type="scientific">Oikopleura dioica</name>
    <name type="common">Tunicate</name>
    <dbReference type="NCBI Taxonomy" id="34765"/>
    <lineage>
        <taxon>Eukaryota</taxon>
        <taxon>Metazoa</taxon>
        <taxon>Chordata</taxon>
        <taxon>Tunicata</taxon>
        <taxon>Appendicularia</taxon>
        <taxon>Copelata</taxon>
        <taxon>Oikopleuridae</taxon>
        <taxon>Oikopleura</taxon>
    </lineage>
</organism>
<feature type="chain" id="PRO_5045788647" evidence="1">
    <location>
        <begin position="17"/>
        <end position="392"/>
    </location>
</feature>
<reference evidence="2 3" key="1">
    <citation type="submission" date="2021-04" db="EMBL/GenBank/DDBJ databases">
        <authorList>
            <person name="Bliznina A."/>
        </authorList>
    </citation>
    <scope>NUCLEOTIDE SEQUENCE [LARGE SCALE GENOMIC DNA]</scope>
</reference>
<dbReference type="EMBL" id="OU015566">
    <property type="protein sequence ID" value="CAG5106554.1"/>
    <property type="molecule type" value="Genomic_DNA"/>
</dbReference>
<dbReference type="Proteomes" id="UP001158576">
    <property type="component" value="Chromosome 1"/>
</dbReference>
<name>A0ABN7SSE8_OIKDI</name>
<proteinExistence type="predicted"/>